<evidence type="ECO:0000313" key="2">
    <source>
        <dbReference type="Proteomes" id="UP000050863"/>
    </source>
</evidence>
<evidence type="ECO:0000313" key="1">
    <source>
        <dbReference type="EMBL" id="KRR04764.1"/>
    </source>
</evidence>
<organism evidence="1 2">
    <name type="scientific">Bradyrhizobium jicamae</name>
    <dbReference type="NCBI Taxonomy" id="280332"/>
    <lineage>
        <taxon>Bacteria</taxon>
        <taxon>Pseudomonadati</taxon>
        <taxon>Pseudomonadota</taxon>
        <taxon>Alphaproteobacteria</taxon>
        <taxon>Hyphomicrobiales</taxon>
        <taxon>Nitrobacteraceae</taxon>
        <taxon>Bradyrhizobium</taxon>
    </lineage>
</organism>
<keyword evidence="2" id="KW-1185">Reference proteome</keyword>
<sequence length="78" mass="8301">MFIAPSAAMRADRSEIRLGAVSQHRLPYLVASPNESVIGIAAAPRGIARRSGLLAERPHLREIIAVGAGSRGMWVLIA</sequence>
<reference evidence="1 2" key="1">
    <citation type="submission" date="2014-03" db="EMBL/GenBank/DDBJ databases">
        <title>Bradyrhizobium valentinum sp. nov., isolated from effective nodules of Lupinus mariae-josephae, a lupine endemic of basic-lime soils in Eastern Spain.</title>
        <authorList>
            <person name="Duran D."/>
            <person name="Rey L."/>
            <person name="Navarro A."/>
            <person name="Busquets A."/>
            <person name="Imperial J."/>
            <person name="Ruiz-Argueso T."/>
        </authorList>
    </citation>
    <scope>NUCLEOTIDE SEQUENCE [LARGE SCALE GENOMIC DNA]</scope>
    <source>
        <strain evidence="1 2">PAC68</strain>
    </source>
</reference>
<comment type="caution">
    <text evidence="1">The sequence shown here is derived from an EMBL/GenBank/DDBJ whole genome shotgun (WGS) entry which is preliminary data.</text>
</comment>
<dbReference type="Proteomes" id="UP000050863">
    <property type="component" value="Unassembled WGS sequence"/>
</dbReference>
<proteinExistence type="predicted"/>
<gene>
    <name evidence="1" type="ORF">CQ12_21105</name>
</gene>
<dbReference type="STRING" id="280332.CQ12_21105"/>
<dbReference type="EMBL" id="LLXZ01000127">
    <property type="protein sequence ID" value="KRR04764.1"/>
    <property type="molecule type" value="Genomic_DNA"/>
</dbReference>
<dbReference type="AlphaFoldDB" id="A0A0R3LA47"/>
<name>A0A0R3LA47_9BRAD</name>
<accession>A0A0R3LA47</accession>
<protein>
    <submittedName>
        <fullName evidence="1">Uncharacterized protein</fullName>
    </submittedName>
</protein>